<dbReference type="InterPro" id="IPR058795">
    <property type="entry name" value="LcnD_C"/>
</dbReference>
<reference evidence="8 9" key="1">
    <citation type="journal article" date="2016" name="Nat. Commun.">
        <title>Thousands of microbial genomes shed light on interconnected biogeochemical processes in an aquifer system.</title>
        <authorList>
            <person name="Anantharaman K."/>
            <person name="Brown C.T."/>
            <person name="Hug L.A."/>
            <person name="Sharon I."/>
            <person name="Castelle C.J."/>
            <person name="Probst A.J."/>
            <person name="Thomas B.C."/>
            <person name="Singh A."/>
            <person name="Wilkins M.J."/>
            <person name="Karaoz U."/>
            <person name="Brodie E.L."/>
            <person name="Williams K.H."/>
            <person name="Hubbard S.S."/>
            <person name="Banfield J.F."/>
        </authorList>
    </citation>
    <scope>NUCLEOTIDE SEQUENCE [LARGE SCALE GENOMIC DNA]</scope>
</reference>
<protein>
    <recommendedName>
        <fullName evidence="7">LcnD-like C-terminal domain-containing protein</fullName>
    </recommendedName>
</protein>
<proteinExistence type="inferred from homology"/>
<dbReference type="EMBL" id="MGGR01000013">
    <property type="protein sequence ID" value="OGM33841.1"/>
    <property type="molecule type" value="Genomic_DNA"/>
</dbReference>
<dbReference type="PANTHER" id="PTHR30469:SF33">
    <property type="entry name" value="SLR1207 PROTEIN"/>
    <property type="match status" value="1"/>
</dbReference>
<dbReference type="InterPro" id="IPR006143">
    <property type="entry name" value="RND_pump_MFP"/>
</dbReference>
<name>A0A1F7Z2T5_9BACT</name>
<dbReference type="NCBIfam" id="TIGR01730">
    <property type="entry name" value="RND_mfp"/>
    <property type="match status" value="1"/>
</dbReference>
<dbReference type="Pfam" id="PF25940">
    <property type="entry name" value="LcnD_C"/>
    <property type="match status" value="1"/>
</dbReference>
<keyword evidence="5 6" id="KW-0472">Membrane</keyword>
<evidence type="ECO:0000256" key="5">
    <source>
        <dbReference type="ARBA" id="ARBA00023136"/>
    </source>
</evidence>
<keyword evidence="4 6" id="KW-1133">Transmembrane helix</keyword>
<comment type="similarity">
    <text evidence="2">Belongs to the membrane fusion protein (MFP) (TC 8.A.1) family.</text>
</comment>
<dbReference type="Gene3D" id="2.40.30.170">
    <property type="match status" value="1"/>
</dbReference>
<keyword evidence="3 6" id="KW-0812">Transmembrane</keyword>
<evidence type="ECO:0000256" key="1">
    <source>
        <dbReference type="ARBA" id="ARBA00004370"/>
    </source>
</evidence>
<dbReference type="Proteomes" id="UP000177169">
    <property type="component" value="Unassembled WGS sequence"/>
</dbReference>
<comment type="caution">
    <text evidence="8">The sequence shown here is derived from an EMBL/GenBank/DDBJ whole genome shotgun (WGS) entry which is preliminary data.</text>
</comment>
<evidence type="ECO:0000256" key="6">
    <source>
        <dbReference type="SAM" id="Phobius"/>
    </source>
</evidence>
<accession>A0A1F7Z2T5</accession>
<evidence type="ECO:0000313" key="8">
    <source>
        <dbReference type="EMBL" id="OGM33841.1"/>
    </source>
</evidence>
<sequence length="343" mass="38400">MKQKFSKITQFLFRQKKLTLLIIVILVIAGYFIRRTYFPSTSGIESTKVEKGVVREELILSGEIKAEEHANLSFLTPGSLDYVGVTEGQEVKKGHVLAKLDTAILYQTYLSAEADLRRYGASRDKTYDDVQGHAKDETFAQKETRTIAETNRDKAYRAYVAAQENLANASLRAPFDGVITSITHPYTGVNTSLTESQIEIVNPETLYFEVSADQTEVTDLKMGQKVNVVLDSFASEELQGEIAYIGYTPKIGEVGTAYRVKVKMVSQTDTEKIRIGMSGDSKFVLSETGDVLYVPPKFIKTDVKGKYVKKHRKNNKIYVEVGVEGEDRVEIKGDIKEGDLVYD</sequence>
<dbReference type="PANTHER" id="PTHR30469">
    <property type="entry name" value="MULTIDRUG RESISTANCE PROTEIN MDTA"/>
    <property type="match status" value="1"/>
</dbReference>
<evidence type="ECO:0000259" key="7">
    <source>
        <dbReference type="Pfam" id="PF25940"/>
    </source>
</evidence>
<feature type="transmembrane region" description="Helical" evidence="6">
    <location>
        <begin position="20"/>
        <end position="38"/>
    </location>
</feature>
<dbReference type="Gene3D" id="2.40.50.100">
    <property type="match status" value="1"/>
</dbReference>
<gene>
    <name evidence="8" type="ORF">A3D01_02625</name>
</gene>
<evidence type="ECO:0000256" key="3">
    <source>
        <dbReference type="ARBA" id="ARBA00022692"/>
    </source>
</evidence>
<comment type="subcellular location">
    <subcellularLocation>
        <location evidence="1">Membrane</location>
    </subcellularLocation>
</comment>
<evidence type="ECO:0000313" key="9">
    <source>
        <dbReference type="Proteomes" id="UP000177169"/>
    </source>
</evidence>
<dbReference type="GO" id="GO:1990281">
    <property type="term" value="C:efflux pump complex"/>
    <property type="evidence" value="ECO:0007669"/>
    <property type="project" value="TreeGrafter"/>
</dbReference>
<dbReference type="AlphaFoldDB" id="A0A1F7Z2T5"/>
<evidence type="ECO:0000256" key="2">
    <source>
        <dbReference type="ARBA" id="ARBA00009477"/>
    </source>
</evidence>
<organism evidence="8 9">
    <name type="scientific">Candidatus Woesebacteria bacterium RIFCSPHIGHO2_02_FULL_39_13</name>
    <dbReference type="NCBI Taxonomy" id="1802505"/>
    <lineage>
        <taxon>Bacteria</taxon>
        <taxon>Candidatus Woeseibacteriota</taxon>
    </lineage>
</organism>
<dbReference type="SUPFAM" id="SSF111369">
    <property type="entry name" value="HlyD-like secretion proteins"/>
    <property type="match status" value="1"/>
</dbReference>
<dbReference type="Gene3D" id="2.40.420.20">
    <property type="match status" value="1"/>
</dbReference>
<dbReference type="GO" id="GO:0015562">
    <property type="term" value="F:efflux transmembrane transporter activity"/>
    <property type="evidence" value="ECO:0007669"/>
    <property type="project" value="TreeGrafter"/>
</dbReference>
<feature type="domain" description="LcnD-like C-terminal" evidence="7">
    <location>
        <begin position="210"/>
        <end position="285"/>
    </location>
</feature>
<dbReference type="STRING" id="1802505.A3D01_02625"/>
<evidence type="ECO:0000256" key="4">
    <source>
        <dbReference type="ARBA" id="ARBA00022989"/>
    </source>
</evidence>